<dbReference type="EMBL" id="BAOP01000035">
    <property type="protein sequence ID" value="GAC81474.1"/>
    <property type="molecule type" value="Genomic_DNA"/>
</dbReference>
<dbReference type="OrthoDB" id="4382264at2"/>
<name>M3VH08_GORML</name>
<dbReference type="AlphaFoldDB" id="M3VH08"/>
<gene>
    <name evidence="2" type="ORF">GM1_035_00130</name>
</gene>
<comment type="caution">
    <text evidence="2">The sequence shown here is derived from an EMBL/GenBank/DDBJ whole genome shotgun (WGS) entry which is preliminary data.</text>
</comment>
<sequence>MSKFAYERSKWQHRVQVAQDAKKDLANLGQALDNLVGHNYFGIGCEEGTEVYTRLRDLVSAGVQRLSEYSAEASTLEATARSAESTLATADAESASQFRTPPR</sequence>
<reference evidence="2 3" key="1">
    <citation type="submission" date="2013-02" db="EMBL/GenBank/DDBJ databases">
        <title>Whole genome shotgun sequence of Gordonia malaquae NBRC 108250.</title>
        <authorList>
            <person name="Yoshida I."/>
            <person name="Hosoyama A."/>
            <person name="Tsuchikane K."/>
            <person name="Ando Y."/>
            <person name="Baba S."/>
            <person name="Ohji S."/>
            <person name="Hamada M."/>
            <person name="Tamura T."/>
            <person name="Yamazoe A."/>
            <person name="Yamazaki S."/>
            <person name="Fujita N."/>
        </authorList>
    </citation>
    <scope>NUCLEOTIDE SEQUENCE [LARGE SCALE GENOMIC DNA]</scope>
    <source>
        <strain evidence="2 3">NBRC 108250</strain>
    </source>
</reference>
<evidence type="ECO:0000256" key="1">
    <source>
        <dbReference type="SAM" id="MobiDB-lite"/>
    </source>
</evidence>
<dbReference type="RefSeq" id="WP_008381249.1">
    <property type="nucleotide sequence ID" value="NZ_BAOP01000035.1"/>
</dbReference>
<evidence type="ECO:0000313" key="2">
    <source>
        <dbReference type="EMBL" id="GAC81474.1"/>
    </source>
</evidence>
<evidence type="ECO:0000313" key="3">
    <source>
        <dbReference type="Proteomes" id="UP000035009"/>
    </source>
</evidence>
<accession>M3VH08</accession>
<dbReference type="STRING" id="410332.SAMN04488550_1562"/>
<protein>
    <recommendedName>
        <fullName evidence="4">ESX-1 secretion-associated protein</fullName>
    </recommendedName>
</protein>
<proteinExistence type="predicted"/>
<evidence type="ECO:0008006" key="4">
    <source>
        <dbReference type="Google" id="ProtNLM"/>
    </source>
</evidence>
<dbReference type="Proteomes" id="UP000035009">
    <property type="component" value="Unassembled WGS sequence"/>
</dbReference>
<organism evidence="2 3">
    <name type="scientific">Gordonia malaquae NBRC 108250</name>
    <dbReference type="NCBI Taxonomy" id="1223542"/>
    <lineage>
        <taxon>Bacteria</taxon>
        <taxon>Bacillati</taxon>
        <taxon>Actinomycetota</taxon>
        <taxon>Actinomycetes</taxon>
        <taxon>Mycobacteriales</taxon>
        <taxon>Gordoniaceae</taxon>
        <taxon>Gordonia</taxon>
    </lineage>
</organism>
<feature type="region of interest" description="Disordered" evidence="1">
    <location>
        <begin position="80"/>
        <end position="103"/>
    </location>
</feature>
<dbReference type="eggNOG" id="ENOG5031W2W">
    <property type="taxonomic scope" value="Bacteria"/>
</dbReference>
<keyword evidence="3" id="KW-1185">Reference proteome</keyword>